<comment type="similarity">
    <text evidence="1">Belongs to the protein kinase superfamily. NEK Ser/Thr protein kinase family. NIMA subfamily.</text>
</comment>
<dbReference type="SMART" id="SM00220">
    <property type="entry name" value="S_TKc"/>
    <property type="match status" value="1"/>
</dbReference>
<dbReference type="SUPFAM" id="SSF56112">
    <property type="entry name" value="Protein kinase-like (PK-like)"/>
    <property type="match status" value="1"/>
</dbReference>
<feature type="region of interest" description="Disordered" evidence="10">
    <location>
        <begin position="353"/>
        <end position="499"/>
    </location>
</feature>
<dbReference type="CDD" id="cd08215">
    <property type="entry name" value="STKc_Nek"/>
    <property type="match status" value="1"/>
</dbReference>
<evidence type="ECO:0000256" key="3">
    <source>
        <dbReference type="ARBA" id="ARBA00022527"/>
    </source>
</evidence>
<accession>A0AAD3DQ44</accession>
<dbReference type="PANTHER" id="PTHR44899">
    <property type="entry name" value="CAMK FAMILY PROTEIN KINASE"/>
    <property type="match status" value="1"/>
</dbReference>
<evidence type="ECO:0000256" key="8">
    <source>
        <dbReference type="ARBA" id="ARBA00047899"/>
    </source>
</evidence>
<keyword evidence="7" id="KW-0067">ATP-binding</keyword>
<keyword evidence="5" id="KW-0547">Nucleotide-binding</keyword>
<evidence type="ECO:0000313" key="12">
    <source>
        <dbReference type="EMBL" id="GFR44592.1"/>
    </source>
</evidence>
<dbReference type="InterPro" id="IPR008271">
    <property type="entry name" value="Ser/Thr_kinase_AS"/>
</dbReference>
<dbReference type="InterPro" id="IPR051131">
    <property type="entry name" value="NEK_Ser/Thr_kinase_NIMA"/>
</dbReference>
<feature type="compositionally biased region" description="Low complexity" evidence="10">
    <location>
        <begin position="428"/>
        <end position="443"/>
    </location>
</feature>
<comment type="catalytic activity">
    <reaction evidence="9">
        <text>L-seryl-[protein] + ATP = O-phospho-L-seryl-[protein] + ADP + H(+)</text>
        <dbReference type="Rhea" id="RHEA:17989"/>
        <dbReference type="Rhea" id="RHEA-COMP:9863"/>
        <dbReference type="Rhea" id="RHEA-COMP:11604"/>
        <dbReference type="ChEBI" id="CHEBI:15378"/>
        <dbReference type="ChEBI" id="CHEBI:29999"/>
        <dbReference type="ChEBI" id="CHEBI:30616"/>
        <dbReference type="ChEBI" id="CHEBI:83421"/>
        <dbReference type="ChEBI" id="CHEBI:456216"/>
        <dbReference type="EC" id="2.7.11.1"/>
    </reaction>
</comment>
<evidence type="ECO:0000256" key="5">
    <source>
        <dbReference type="ARBA" id="ARBA00022741"/>
    </source>
</evidence>
<dbReference type="PROSITE" id="PS00108">
    <property type="entry name" value="PROTEIN_KINASE_ST"/>
    <property type="match status" value="1"/>
</dbReference>
<protein>
    <recommendedName>
        <fullName evidence="2">non-specific serine/threonine protein kinase</fullName>
        <ecNumber evidence="2">2.7.11.1</ecNumber>
    </recommendedName>
</protein>
<evidence type="ECO:0000259" key="11">
    <source>
        <dbReference type="PROSITE" id="PS50011"/>
    </source>
</evidence>
<organism evidence="12 13">
    <name type="scientific">Astrephomene gubernaculifera</name>
    <dbReference type="NCBI Taxonomy" id="47775"/>
    <lineage>
        <taxon>Eukaryota</taxon>
        <taxon>Viridiplantae</taxon>
        <taxon>Chlorophyta</taxon>
        <taxon>core chlorophytes</taxon>
        <taxon>Chlorophyceae</taxon>
        <taxon>CS clade</taxon>
        <taxon>Chlamydomonadales</taxon>
        <taxon>Astrephomenaceae</taxon>
        <taxon>Astrephomene</taxon>
    </lineage>
</organism>
<evidence type="ECO:0000256" key="10">
    <source>
        <dbReference type="SAM" id="MobiDB-lite"/>
    </source>
</evidence>
<proteinExistence type="inferred from homology"/>
<evidence type="ECO:0000256" key="4">
    <source>
        <dbReference type="ARBA" id="ARBA00022679"/>
    </source>
</evidence>
<dbReference type="EMBL" id="BMAR01000008">
    <property type="protein sequence ID" value="GFR44592.1"/>
    <property type="molecule type" value="Genomic_DNA"/>
</dbReference>
<dbReference type="PROSITE" id="PS50011">
    <property type="entry name" value="PROTEIN_KINASE_DOM"/>
    <property type="match status" value="1"/>
</dbReference>
<comment type="catalytic activity">
    <reaction evidence="8">
        <text>L-threonyl-[protein] + ATP = O-phospho-L-threonyl-[protein] + ADP + H(+)</text>
        <dbReference type="Rhea" id="RHEA:46608"/>
        <dbReference type="Rhea" id="RHEA-COMP:11060"/>
        <dbReference type="Rhea" id="RHEA-COMP:11605"/>
        <dbReference type="ChEBI" id="CHEBI:15378"/>
        <dbReference type="ChEBI" id="CHEBI:30013"/>
        <dbReference type="ChEBI" id="CHEBI:30616"/>
        <dbReference type="ChEBI" id="CHEBI:61977"/>
        <dbReference type="ChEBI" id="CHEBI:456216"/>
        <dbReference type="EC" id="2.7.11.1"/>
    </reaction>
</comment>
<dbReference type="InterPro" id="IPR011009">
    <property type="entry name" value="Kinase-like_dom_sf"/>
</dbReference>
<feature type="region of interest" description="Disordered" evidence="10">
    <location>
        <begin position="619"/>
        <end position="739"/>
    </location>
</feature>
<dbReference type="InterPro" id="IPR000719">
    <property type="entry name" value="Prot_kinase_dom"/>
</dbReference>
<feature type="compositionally biased region" description="Gly residues" evidence="10">
    <location>
        <begin position="477"/>
        <end position="489"/>
    </location>
</feature>
<reference evidence="12 13" key="1">
    <citation type="journal article" date="2021" name="Sci. Rep.">
        <title>Genome sequencing of the multicellular alga Astrephomene provides insights into convergent evolution of germ-soma differentiation.</title>
        <authorList>
            <person name="Yamashita S."/>
            <person name="Yamamoto K."/>
            <person name="Matsuzaki R."/>
            <person name="Suzuki S."/>
            <person name="Yamaguchi H."/>
            <person name="Hirooka S."/>
            <person name="Minakuchi Y."/>
            <person name="Miyagishima S."/>
            <person name="Kawachi M."/>
            <person name="Toyoda A."/>
            <person name="Nozaki H."/>
        </authorList>
    </citation>
    <scope>NUCLEOTIDE SEQUENCE [LARGE SCALE GENOMIC DNA]</scope>
    <source>
        <strain evidence="12 13">NIES-4017</strain>
    </source>
</reference>
<keyword evidence="4" id="KW-0808">Transferase</keyword>
<evidence type="ECO:0000256" key="1">
    <source>
        <dbReference type="ARBA" id="ARBA00010886"/>
    </source>
</evidence>
<keyword evidence="6" id="KW-0418">Kinase</keyword>
<evidence type="ECO:0000256" key="7">
    <source>
        <dbReference type="ARBA" id="ARBA00022840"/>
    </source>
</evidence>
<evidence type="ECO:0000256" key="2">
    <source>
        <dbReference type="ARBA" id="ARBA00012513"/>
    </source>
</evidence>
<comment type="caution">
    <text evidence="12">The sequence shown here is derived from an EMBL/GenBank/DDBJ whole genome shotgun (WGS) entry which is preliminary data.</text>
</comment>
<dbReference type="Gene3D" id="3.30.200.20">
    <property type="entry name" value="Phosphorylase Kinase, domain 1"/>
    <property type="match status" value="1"/>
</dbReference>
<dbReference type="Proteomes" id="UP001054857">
    <property type="component" value="Unassembled WGS sequence"/>
</dbReference>
<feature type="compositionally biased region" description="Low complexity" evidence="10">
    <location>
        <begin position="353"/>
        <end position="371"/>
    </location>
</feature>
<feature type="domain" description="Protein kinase" evidence="11">
    <location>
        <begin position="4"/>
        <end position="260"/>
    </location>
</feature>
<dbReference type="GO" id="GO:0005524">
    <property type="term" value="F:ATP binding"/>
    <property type="evidence" value="ECO:0007669"/>
    <property type="project" value="UniProtKB-KW"/>
</dbReference>
<evidence type="ECO:0000256" key="9">
    <source>
        <dbReference type="ARBA" id="ARBA00048679"/>
    </source>
</evidence>
<dbReference type="FunFam" id="3.30.200.20:FF:000097">
    <property type="entry name" value="Probable serine/threonine-protein kinase nek1"/>
    <property type="match status" value="1"/>
</dbReference>
<gene>
    <name evidence="12" type="ORF">Agub_g5870</name>
</gene>
<feature type="region of interest" description="Disordered" evidence="10">
    <location>
        <begin position="271"/>
        <end position="315"/>
    </location>
</feature>
<keyword evidence="3" id="KW-0723">Serine/threonine-protein kinase</keyword>
<keyword evidence="13" id="KW-1185">Reference proteome</keyword>
<sequence>MEKYEDLFIIGQGQYGTAYRARDKHDGHLYCIKRIPMSAKDDHAGALREVQLLDSLDHPNIIRYRESFVDKDGALCIVTSFCEEGDLFTRIRKKASHKEYFSEEEVMNMFVQIASAISYIHSKRILHRDLKTQNIFIARGGIIKLGDFGISKVLERTDSFATTVTGTPYYMAPEICTNQPYTYKSDIWSLGCVLYELCTLKHAFAADSLLSLVYQIVRGNFPPIPTDQFTPGLSDLVNRLLARDANTRPSLGEVFKLPYVQRHLDRFKSEEQRRNLKQSVSMSRRRQLLEAVPGSAESDAALTPKQRLERKKALDRERRELEMRVAAISANKNREQAAARKKEMIYGSNVALPGAKQPQAPQQQQQHYAGGFEDDDLPNMGTMRLGEETTTTRGPPTRPGSKGIWDVDEPGPGPGATVNPYAATLPSQARLQQQAQQQAGAAQRPYMPQGTARGSPPVGGPGQPSVSYGATQRAGGALSGSRGGRGGMWDGDDDVLTGTVRSGTARMGTMQTGLQATASAMEHGGGGAGVGQYNNWDRTALSGLHDDMPNMGTVQMTHGPGQLAMPGPGARGLDCTAANRTTASDSPLMGSVNLGNSRTLRSGSAATAGGALGASAGRIGSAGGDQPGSPYNAGAGGASPYRPGSSVGGAPYRGNGSVSSSPDSQRFVAPPAAQYGAQAGGRLGSAGAAVSSPPQQKQLPLQQPLRSHVGSPGYPHEDDEEDGGYSDDFEDDDEDEGVAQQRCRIIQNVEDMASRAYDGRDSIAAVQERVMQTGALSDKARAIRQGCQAQLGPKFGPVYDYLSRVRRLEPPPEEKEVQRRLLEIVGDKGLMQGCFTVDQLVFTEQMYS</sequence>
<dbReference type="Gene3D" id="1.10.510.10">
    <property type="entry name" value="Transferase(Phosphotransferase) domain 1"/>
    <property type="match status" value="1"/>
</dbReference>
<evidence type="ECO:0000256" key="6">
    <source>
        <dbReference type="ARBA" id="ARBA00022777"/>
    </source>
</evidence>
<dbReference type="AlphaFoldDB" id="A0AAD3DQ44"/>
<dbReference type="FunFam" id="1.10.510.10:FF:000869">
    <property type="entry name" value="Nek protein kinase"/>
    <property type="match status" value="1"/>
</dbReference>
<name>A0AAD3DQ44_9CHLO</name>
<feature type="compositionally biased region" description="Acidic residues" evidence="10">
    <location>
        <begin position="717"/>
        <end position="737"/>
    </location>
</feature>
<evidence type="ECO:0000313" key="13">
    <source>
        <dbReference type="Proteomes" id="UP001054857"/>
    </source>
</evidence>
<feature type="compositionally biased region" description="Low complexity" evidence="10">
    <location>
        <begin position="380"/>
        <end position="395"/>
    </location>
</feature>
<dbReference type="Pfam" id="PF00069">
    <property type="entry name" value="Pkinase"/>
    <property type="match status" value="1"/>
</dbReference>
<dbReference type="GO" id="GO:0004674">
    <property type="term" value="F:protein serine/threonine kinase activity"/>
    <property type="evidence" value="ECO:0007669"/>
    <property type="project" value="UniProtKB-KW"/>
</dbReference>
<feature type="compositionally biased region" description="Low complexity" evidence="10">
    <location>
        <begin position="463"/>
        <end position="476"/>
    </location>
</feature>
<feature type="compositionally biased region" description="Low complexity" evidence="10">
    <location>
        <begin position="693"/>
        <end position="705"/>
    </location>
</feature>
<dbReference type="EC" id="2.7.11.1" evidence="2"/>